<dbReference type="Pfam" id="PF13419">
    <property type="entry name" value="HAD_2"/>
    <property type="match status" value="1"/>
</dbReference>
<dbReference type="SFLD" id="SFLDG01129">
    <property type="entry name" value="C1.5:_HAD__Beta-PGM__Phosphata"/>
    <property type="match status" value="1"/>
</dbReference>
<dbReference type="InterPro" id="IPR041492">
    <property type="entry name" value="HAD_2"/>
</dbReference>
<dbReference type="PANTHER" id="PTHR43434">
    <property type="entry name" value="PHOSPHOGLYCOLATE PHOSPHATASE"/>
    <property type="match status" value="1"/>
</dbReference>
<organism evidence="1 3">
    <name type="scientific">Staphylococcus petrasii</name>
    <dbReference type="NCBI Taxonomy" id="1276936"/>
    <lineage>
        <taxon>Bacteria</taxon>
        <taxon>Bacillati</taxon>
        <taxon>Bacillota</taxon>
        <taxon>Bacilli</taxon>
        <taxon>Bacillales</taxon>
        <taxon>Staphylococcaceae</taxon>
        <taxon>Staphylococcus</taxon>
    </lineage>
</organism>
<dbReference type="InterPro" id="IPR023214">
    <property type="entry name" value="HAD_sf"/>
</dbReference>
<dbReference type="Proteomes" id="UP000254047">
    <property type="component" value="Unassembled WGS sequence"/>
</dbReference>
<dbReference type="CDD" id="cd01427">
    <property type="entry name" value="HAD_like"/>
    <property type="match status" value="1"/>
</dbReference>
<protein>
    <submittedName>
        <fullName evidence="2">HAD family hydrolase</fullName>
    </submittedName>
    <submittedName>
        <fullName evidence="1">Haloacid dehalogenase-like hydrolase</fullName>
    </submittedName>
</protein>
<dbReference type="EMBL" id="UHDO01000001">
    <property type="protein sequence ID" value="SUM43968.1"/>
    <property type="molecule type" value="Genomic_DNA"/>
</dbReference>
<dbReference type="EMBL" id="SRLS01000008">
    <property type="protein sequence ID" value="TGE17437.1"/>
    <property type="molecule type" value="Genomic_DNA"/>
</dbReference>
<accession>A0A380G145</accession>
<gene>
    <name evidence="2" type="ORF">BJR09_06480</name>
    <name evidence="1" type="ORF">NCTC13830_01355</name>
</gene>
<keyword evidence="4" id="KW-1185">Reference proteome</keyword>
<dbReference type="SUPFAM" id="SSF56784">
    <property type="entry name" value="HAD-like"/>
    <property type="match status" value="1"/>
</dbReference>
<reference evidence="2 4" key="2">
    <citation type="submission" date="2019-04" db="EMBL/GenBank/DDBJ databases">
        <title>Genomic characterization of Staphylococcus petrasii strains.</title>
        <authorList>
            <person name="Vrbovska V."/>
            <person name="Kovarovic V."/>
            <person name="Maslanova I."/>
            <person name="Indrakova A."/>
            <person name="Petras P."/>
            <person name="Sedo O."/>
            <person name="Svec P."/>
            <person name="Fisarova L."/>
            <person name="Sedlacek I."/>
            <person name="Doskar J."/>
            <person name="Pantucek R."/>
        </authorList>
    </citation>
    <scope>NUCLEOTIDE SEQUENCE [LARGE SCALE GENOMIC DNA]</scope>
    <source>
        <strain evidence="2 4">P5404</strain>
    </source>
</reference>
<dbReference type="SFLD" id="SFLDS00003">
    <property type="entry name" value="Haloacid_Dehalogenase"/>
    <property type="match status" value="1"/>
</dbReference>
<evidence type="ECO:0000313" key="3">
    <source>
        <dbReference type="Proteomes" id="UP000254047"/>
    </source>
</evidence>
<dbReference type="GO" id="GO:0008967">
    <property type="term" value="F:phosphoglycolate phosphatase activity"/>
    <property type="evidence" value="ECO:0007669"/>
    <property type="project" value="TreeGrafter"/>
</dbReference>
<dbReference type="GO" id="GO:0006281">
    <property type="term" value="P:DNA repair"/>
    <property type="evidence" value="ECO:0007669"/>
    <property type="project" value="TreeGrafter"/>
</dbReference>
<dbReference type="InterPro" id="IPR036412">
    <property type="entry name" value="HAD-like_sf"/>
</dbReference>
<evidence type="ECO:0000313" key="4">
    <source>
        <dbReference type="Proteomes" id="UP000297598"/>
    </source>
</evidence>
<dbReference type="RefSeq" id="WP_103298793.1">
    <property type="nucleotide sequence ID" value="NZ_PPQT01000117.1"/>
</dbReference>
<dbReference type="InterPro" id="IPR050155">
    <property type="entry name" value="HAD-like_hydrolase_sf"/>
</dbReference>
<dbReference type="OrthoDB" id="2474611at2"/>
<dbReference type="PANTHER" id="PTHR43434:SF1">
    <property type="entry name" value="PHOSPHOGLYCOLATE PHOSPHATASE"/>
    <property type="match status" value="1"/>
</dbReference>
<dbReference type="Gene3D" id="3.40.50.1000">
    <property type="entry name" value="HAD superfamily/HAD-like"/>
    <property type="match status" value="1"/>
</dbReference>
<evidence type="ECO:0000313" key="1">
    <source>
        <dbReference type="EMBL" id="SUM43968.1"/>
    </source>
</evidence>
<reference evidence="1 3" key="1">
    <citation type="submission" date="2018-06" db="EMBL/GenBank/DDBJ databases">
        <authorList>
            <consortium name="Pathogen Informatics"/>
            <person name="Doyle S."/>
        </authorList>
    </citation>
    <scope>NUCLEOTIDE SEQUENCE [LARGE SCALE GENOMIC DNA]</scope>
    <source>
        <strain evidence="1 3">NCTC13830</strain>
    </source>
</reference>
<sequence>MKSILFDVDGVFLSEERCFDVSALTVEEMLKSETFLGLDKTIHFENMNDELIEEVRNRVFQQDRILKQLKSLGLNSNWDMLFVVFSIHFIHILKALDTKVVNQFLQLKSISQDDLQQLQTLINNDVEIDYEAPLTFIKDIESGKANIYAALEQFAKLQLNTDDASVFKLKGPLWQLSREVYQNWYLGGTLFKEVENKEPINAQKEGFIYDEIILRPVEEVKTLLHDLQEAGYQLAIATGRPKTETLVPFESLGLLEYFDNNNIVTASDVLEAENEFPQYVPLGKPNPFCYIATLNGNQQSDYKTYITEQENIVNKEEVYIVGDSLADLLCAKKIGATFIGTLTGLKGREAREELERYHADHIVDHVGKIRDILL</sequence>
<keyword evidence="1" id="KW-0378">Hydrolase</keyword>
<name>A0A380G145_9STAP</name>
<dbReference type="AlphaFoldDB" id="A0A380G145"/>
<proteinExistence type="predicted"/>
<evidence type="ECO:0000313" key="2">
    <source>
        <dbReference type="EMBL" id="TGE17437.1"/>
    </source>
</evidence>
<dbReference type="Proteomes" id="UP000297598">
    <property type="component" value="Unassembled WGS sequence"/>
</dbReference>